<evidence type="ECO:0000256" key="1">
    <source>
        <dbReference type="SAM" id="MobiDB-lite"/>
    </source>
</evidence>
<feature type="region of interest" description="Disordered" evidence="1">
    <location>
        <begin position="1"/>
        <end position="59"/>
    </location>
</feature>
<dbReference type="Proteomes" id="UP000817658">
    <property type="component" value="Chromosome 1"/>
</dbReference>
<evidence type="ECO:0000313" key="4">
    <source>
        <dbReference type="Proteomes" id="UP000000763"/>
    </source>
</evidence>
<dbReference type="AlphaFoldDB" id="A0A0P0VBK0"/>
<reference evidence="3" key="4">
    <citation type="journal article" date="2007" name="Genome Res.">
        <title>Curated Genome Annotation of Oryza sativa ssp. japonica and Comparative Genome Analysis with Arabidopsis thaliana.</title>
        <authorList>
            <consortium name="The Rice Annotation Project (RAP)"/>
            <person name="Itoh T."/>
            <person name="Tanaka T."/>
            <person name="Barrero R.A."/>
            <person name="Yamasaki C."/>
            <person name="Fujii Y."/>
            <person name="Hilton P.B."/>
            <person name="Antonio B.A."/>
            <person name="Aono H."/>
            <person name="Apweiler R."/>
            <person name="Bruskiewich R."/>
            <person name="Bureau T."/>
            <person name="Burr F."/>
            <person name="Costa de Oliveira A."/>
            <person name="Fuks G."/>
            <person name="Habara T."/>
            <person name="Haberer G."/>
            <person name="Han B."/>
            <person name="Harada E."/>
            <person name="Hiraki A.T."/>
            <person name="Hirochika H."/>
            <person name="Hoen D."/>
            <person name="Hokari H."/>
            <person name="Hosokawa S."/>
            <person name="Hsing Y."/>
            <person name="Ikawa H."/>
            <person name="Ikeo K."/>
            <person name="Imanishi T."/>
            <person name="Ito Y."/>
            <person name="Jaiswal P."/>
            <person name="Kanno M."/>
            <person name="Kawahara Y."/>
            <person name="Kawamura T."/>
            <person name="Kawashima H."/>
            <person name="Khurana J.P."/>
            <person name="Kikuchi S."/>
            <person name="Komatsu S."/>
            <person name="Koyanagi K.O."/>
            <person name="Kubooka H."/>
            <person name="Lieberherr D."/>
            <person name="Lin Y.C."/>
            <person name="Lonsdale D."/>
            <person name="Matsumoto T."/>
            <person name="Matsuya A."/>
            <person name="McCombie W.R."/>
            <person name="Messing J."/>
            <person name="Miyao A."/>
            <person name="Mulder N."/>
            <person name="Nagamura Y."/>
            <person name="Nam J."/>
            <person name="Namiki N."/>
            <person name="Numa H."/>
            <person name="Nurimoto S."/>
            <person name="O'donovan C."/>
            <person name="Ohyanagi H."/>
            <person name="Okido T."/>
            <person name="Oota S."/>
            <person name="Osato N."/>
            <person name="Palmer L.E."/>
            <person name="Quetier F."/>
            <person name="Raghuvanshi S."/>
            <person name="Saichi N."/>
            <person name="Sakai H."/>
            <person name="Sakai Y."/>
            <person name="Sakata K."/>
            <person name="Sakurai T."/>
            <person name="Sato F."/>
            <person name="Sato Y."/>
            <person name="Schoof H."/>
            <person name="Seki M."/>
            <person name="Shibata M."/>
            <person name="Shimizu Y."/>
            <person name="Shinozaki K."/>
            <person name="Shinso Y."/>
            <person name="Singh N.K."/>
            <person name="Smith-White B."/>
            <person name="Takeda J."/>
            <person name="Tanino M."/>
            <person name="Tatusova T."/>
            <person name="Thongjuea S."/>
            <person name="Todokoro F."/>
            <person name="Tsugane M."/>
            <person name="Tyagi A.K."/>
            <person name="Vanavichit A."/>
            <person name="Wang A."/>
            <person name="Wing R.A."/>
            <person name="Yamaguchi K."/>
            <person name="Yamamoto M."/>
            <person name="Yamamoto N."/>
            <person name="Yu Y."/>
            <person name="Zhang H."/>
            <person name="Zhao Q."/>
            <person name="Higo K."/>
            <person name="Burr B."/>
            <person name="Gojobori T."/>
            <person name="Sasaki T."/>
        </authorList>
    </citation>
    <scope>NUCLEOTIDE SEQUENCE</scope>
</reference>
<gene>
    <name evidence="3" type="ordered locus">Os01g0890300</name>
    <name evidence="2" type="ORF">B1099D03.52</name>
</gene>
<reference evidence="4" key="6">
    <citation type="journal article" date="2008" name="Nucleic Acids Res.">
        <title>The rice annotation project database (RAP-DB): 2008 update.</title>
        <authorList>
            <consortium name="The rice annotation project (RAP)"/>
        </authorList>
    </citation>
    <scope>GENOME REANNOTATION</scope>
    <source>
        <strain evidence="4">cv. Nipponbare</strain>
    </source>
</reference>
<dbReference type="EMBL" id="AP008207">
    <property type="protein sequence ID" value="BAF06963.1"/>
    <property type="molecule type" value="Genomic_DNA"/>
</dbReference>
<dbReference type="KEGG" id="dosa:Os01g0890300"/>
<evidence type="ECO:0000313" key="2">
    <source>
        <dbReference type="EMBL" id="BAD82382.1"/>
    </source>
</evidence>
<protein>
    <submittedName>
        <fullName evidence="3">Os01g0890300 protein</fullName>
    </submittedName>
</protein>
<accession>A0A0P0VBK0</accession>
<feature type="compositionally biased region" description="Low complexity" evidence="1">
    <location>
        <begin position="21"/>
        <end position="46"/>
    </location>
</feature>
<dbReference type="EMBL" id="AP003431">
    <property type="protein sequence ID" value="BAD82382.1"/>
    <property type="molecule type" value="Genomic_DNA"/>
</dbReference>
<dbReference type="Gramene" id="Os01t0890300-01">
    <property type="protein sequence ID" value="Os01t0890300-01"/>
    <property type="gene ID" value="Os01g0890300"/>
</dbReference>
<organism evidence="2">
    <name type="scientific">Oryza sativa subsp. japonica</name>
    <name type="common">Rice</name>
    <dbReference type="NCBI Taxonomy" id="39947"/>
    <lineage>
        <taxon>Eukaryota</taxon>
        <taxon>Viridiplantae</taxon>
        <taxon>Streptophyta</taxon>
        <taxon>Embryophyta</taxon>
        <taxon>Tracheophyta</taxon>
        <taxon>Spermatophyta</taxon>
        <taxon>Magnoliopsida</taxon>
        <taxon>Liliopsida</taxon>
        <taxon>Poales</taxon>
        <taxon>Poaceae</taxon>
        <taxon>BOP clade</taxon>
        <taxon>Oryzoideae</taxon>
        <taxon>Oryzeae</taxon>
        <taxon>Oryzinae</taxon>
        <taxon>Oryza</taxon>
        <taxon>Oryza sativa</taxon>
    </lineage>
</organism>
<evidence type="ECO:0000313" key="3">
    <source>
        <dbReference type="EMBL" id="BAF06963.1"/>
    </source>
</evidence>
<reference evidence="2" key="1">
    <citation type="journal article" date="2002" name="Nature">
        <title>The genome sequence and structure of rice chromosome 1.</title>
        <authorList>
            <person name="Sasaki T."/>
            <person name="Matsumoto T."/>
            <person name="Yamamoto K."/>
            <person name="Sakata K."/>
            <person name="Baba T."/>
            <person name="Katayose Y."/>
            <person name="Wu J."/>
            <person name="Niimura Y."/>
            <person name="Cheng Z."/>
            <person name="Nagamura Y."/>
            <person name="Antonio B.A."/>
            <person name="Kanamori H."/>
            <person name="Hosokawa S."/>
            <person name="Masukawa M."/>
            <person name="Arikawa K."/>
            <person name="Chiden Y."/>
            <person name="Hayashi M."/>
            <person name="Okamoto M."/>
            <person name="Ando T."/>
            <person name="Aoki H."/>
            <person name="Arita K."/>
            <person name="Hamada M."/>
            <person name="Harada C."/>
            <person name="Hijishita S."/>
            <person name="Honda M."/>
            <person name="Ichikawa Y."/>
            <person name="Idonuma A."/>
            <person name="Iijima M."/>
            <person name="Ikeda M."/>
            <person name="Ikeno M."/>
            <person name="Itoh S."/>
            <person name="Itoh T."/>
            <person name="Itoh Y."/>
            <person name="Itoh Y."/>
            <person name="Iwabuchi A."/>
            <person name="Kamiya K."/>
            <person name="Karasawa W."/>
            <person name="Katagiri S."/>
            <person name="Kikuta A."/>
            <person name="Kobayashi N."/>
            <person name="Kono I."/>
            <person name="Machita K."/>
            <person name="Maehara T."/>
            <person name="Mizuno H."/>
            <person name="Mizubayashi T."/>
            <person name="Mukai Y."/>
            <person name="Nagasaki H."/>
            <person name="Nakashima M."/>
            <person name="Nakama Y."/>
            <person name="Nakamichi Y."/>
            <person name="Nakamura M."/>
            <person name="Namiki N."/>
            <person name="Negishi M."/>
            <person name="Ohta I."/>
            <person name="Ono N."/>
            <person name="Saji S."/>
            <person name="Sakai K."/>
            <person name="Shibata M."/>
            <person name="Shimokawa T."/>
            <person name="Shomura A."/>
            <person name="Song J."/>
            <person name="Takazaki Y."/>
            <person name="Terasawa K."/>
            <person name="Tsuji K."/>
            <person name="Waki K."/>
            <person name="Yamagata H."/>
            <person name="Yamane H."/>
            <person name="Yoshiki S."/>
            <person name="Yoshihara R."/>
            <person name="Yukawa K."/>
            <person name="Zhong H."/>
            <person name="Iwama H."/>
            <person name="Endo T."/>
            <person name="Ito H."/>
            <person name="Hahn J.H."/>
            <person name="Kim H.I."/>
            <person name="Eun M.Y."/>
            <person name="Yano M."/>
            <person name="Jiang J."/>
            <person name="Gojobori T."/>
        </authorList>
    </citation>
    <scope>NUCLEOTIDE SEQUENCE</scope>
</reference>
<reference evidence="3" key="5">
    <citation type="journal article" date="2008" name="Nucleic Acids Res.">
        <title>The Rice Annotation Project Database (RAP-DB): 2008 update.</title>
        <authorList>
            <consortium name="The Rice Annotation Project (RAP)"/>
            <person name="Tanaka T."/>
            <person name="Antonio B.A."/>
            <person name="Kikuchi S."/>
            <person name="Matsumoto T."/>
            <person name="Nagamura Y."/>
            <person name="Numa H."/>
            <person name="Sakai H."/>
            <person name="Wu J."/>
            <person name="Itoh T."/>
            <person name="Sasaki T."/>
            <person name="Aono R."/>
            <person name="Fujii Y."/>
            <person name="Habara T."/>
            <person name="Harada E."/>
            <person name="Kanno M."/>
            <person name="Kawahara Y."/>
            <person name="Kawashima H."/>
            <person name="Kubooka H."/>
            <person name="Matsuya A."/>
            <person name="Nakaoka H."/>
            <person name="Saichi N."/>
            <person name="Sanbonmatsu R."/>
            <person name="Sato Y."/>
            <person name="Shinso Y."/>
            <person name="Suzuki M."/>
            <person name="Takeda J."/>
            <person name="Tanino M."/>
            <person name="Todokoro F."/>
            <person name="Yamaguchi K."/>
            <person name="Yamamoto N."/>
            <person name="Yamasaki C."/>
            <person name="Imanishi T."/>
            <person name="Okido T."/>
            <person name="Tada M."/>
            <person name="Ikeo K."/>
            <person name="Tateno Y."/>
            <person name="Gojobori T."/>
            <person name="Lin Y.C."/>
            <person name="Wei F.J."/>
            <person name="Hsing Y.I."/>
            <person name="Zhao Q."/>
            <person name="Han B."/>
            <person name="Kramer M.R."/>
            <person name="McCombie R.W."/>
            <person name="Lonsdale D."/>
            <person name="O'Donovan C.C."/>
            <person name="Whitfield E.J."/>
            <person name="Apweiler R."/>
            <person name="Koyanagi K.O."/>
            <person name="Khurana J.P."/>
            <person name="Raghuvanshi S."/>
            <person name="Singh N.K."/>
            <person name="Tyagi A.K."/>
            <person name="Haberer G."/>
            <person name="Fujisawa M."/>
            <person name="Hosokawa S."/>
            <person name="Ito Y."/>
            <person name="Ikawa H."/>
            <person name="Shibata M."/>
            <person name="Yamamoto M."/>
            <person name="Bruskiewich R.M."/>
            <person name="Hoen D.R."/>
            <person name="Bureau TE."/>
            <person name="Namiki N."/>
            <person name="Ohyanagi H."/>
            <person name="Sakai Y."/>
            <person name="Nobushima S."/>
            <person name="Sakata K."/>
            <person name="Barrero R.A."/>
            <person name="Sato Y."/>
            <person name="Souvorov A."/>
            <person name="Smith-White B."/>
            <person name="Tatusova T."/>
            <person name="An S."/>
            <person name="An G."/>
            <person name="OOta S."/>
            <person name="Fuks G."/>
            <person name="Messing J."/>
            <person name="Christie K.R."/>
            <person name="Lieberherr D."/>
            <person name="Kim H."/>
            <person name="Zuccolo A."/>
            <person name="Wing R.A."/>
            <person name="Nobuta K."/>
            <person name="Green P.J."/>
            <person name="Lu C."/>
            <person name="Meyers BC."/>
            <person name="Chaparro C."/>
            <person name="Piegu B."/>
            <person name="Panaud O."/>
            <person name="Echeverria M."/>
        </authorList>
    </citation>
    <scope>NUCLEOTIDE SEQUENCE</scope>
</reference>
<sequence length="265" mass="30672">MKTRQQTERQARRSRVKSDLQIKQPKLKQQIQPRSPSSACSSNLPSQLRKNRENMGKGIRRWTKKEEDYLVQLTKDPEMAELFDGGNYEAVVSELKVHNELQKDKAAAMDTYLGRHDKKKDDEMARTREVTERIMALSRECWVTEETPKLWVGMLKMLKDRDAVNVFELSNPEGRKSLLEHLAREDVRPEPADTGDEDFEKELDRVMMEYFMDDFADTVFLYGVCCCMEVLSGGLGVPKPDWLPGALQGDQVPSSRVSKRRRTRM</sequence>
<reference evidence="3" key="3">
    <citation type="journal article" date="2006" name="Nucleic Acids Res.">
        <title>The Rice Annotation Project Database (RAP-DB): hub for Oryza sativa ssp. japonica genome information.</title>
        <authorList>
            <person name="Ohyanagi H."/>
            <person name="Tanaka T."/>
            <person name="Sakai H."/>
            <person name="Shigemoto Y."/>
            <person name="Yamaguchi K."/>
            <person name="Habara T."/>
            <person name="Fujii Y."/>
            <person name="Antonio B.A."/>
            <person name="Nagamura Y."/>
            <person name="Imanishi T."/>
            <person name="Ikeo K."/>
            <person name="Itoh T."/>
            <person name="Gojobori T."/>
            <person name="Sasaki T."/>
        </authorList>
    </citation>
    <scope>NUCLEOTIDE SEQUENCE</scope>
</reference>
<dbReference type="OrthoDB" id="655371at2759"/>
<reference evidence="3" key="8">
    <citation type="submission" date="2012-08" db="EMBL/GenBank/DDBJ databases">
        <title>The Second Rice Annotation Project Meeting (RAP2).</title>
        <authorList>
            <consortium name="The Rice Annotation Project (RAP)"/>
        </authorList>
    </citation>
    <scope>NUCLEOTIDE SEQUENCE</scope>
</reference>
<reference evidence="3 4" key="2">
    <citation type="journal article" date="2005" name="Nature">
        <title>The map-based sequence of the rice genome.</title>
        <authorList>
            <consortium name="International rice genome sequencing project (IRGSP)"/>
            <person name="Matsumoto T."/>
            <person name="Wu J."/>
            <person name="Kanamori H."/>
            <person name="Katayose Y."/>
            <person name="Fujisawa M."/>
            <person name="Namiki N."/>
            <person name="Mizuno H."/>
            <person name="Yamamoto K."/>
            <person name="Antonio B.A."/>
            <person name="Baba T."/>
            <person name="Sakata K."/>
            <person name="Nagamura Y."/>
            <person name="Aoki H."/>
            <person name="Arikawa K."/>
            <person name="Arita K."/>
            <person name="Bito T."/>
            <person name="Chiden Y."/>
            <person name="Fujitsuka N."/>
            <person name="Fukunaka R."/>
            <person name="Hamada M."/>
            <person name="Harada C."/>
            <person name="Hayashi A."/>
            <person name="Hijishita S."/>
            <person name="Honda M."/>
            <person name="Hosokawa S."/>
            <person name="Ichikawa Y."/>
            <person name="Idonuma A."/>
            <person name="Iijima M."/>
            <person name="Ikeda M."/>
            <person name="Ikeno M."/>
            <person name="Ito K."/>
            <person name="Ito S."/>
            <person name="Ito T."/>
            <person name="Ito Y."/>
            <person name="Ito Y."/>
            <person name="Iwabuchi A."/>
            <person name="Kamiya K."/>
            <person name="Karasawa W."/>
            <person name="Kurita K."/>
            <person name="Katagiri S."/>
            <person name="Kikuta A."/>
            <person name="Kobayashi H."/>
            <person name="Kobayashi N."/>
            <person name="Machita K."/>
            <person name="Maehara T."/>
            <person name="Masukawa M."/>
            <person name="Mizubayashi T."/>
            <person name="Mukai Y."/>
            <person name="Nagasaki H."/>
            <person name="Nagata Y."/>
            <person name="Naito S."/>
            <person name="Nakashima M."/>
            <person name="Nakama Y."/>
            <person name="Nakamichi Y."/>
            <person name="Nakamura M."/>
            <person name="Meguro A."/>
            <person name="Negishi M."/>
            <person name="Ohta I."/>
            <person name="Ohta T."/>
            <person name="Okamoto M."/>
            <person name="Ono N."/>
            <person name="Saji S."/>
            <person name="Sakaguchi M."/>
            <person name="Sakai K."/>
            <person name="Shibata M."/>
            <person name="Shimokawa T."/>
            <person name="Song J."/>
            <person name="Takazaki Y."/>
            <person name="Terasawa K."/>
            <person name="Tsugane M."/>
            <person name="Tsuji K."/>
            <person name="Ueda S."/>
            <person name="Waki K."/>
            <person name="Yamagata H."/>
            <person name="Yamamoto M."/>
            <person name="Yamamoto S."/>
            <person name="Yamane H."/>
            <person name="Yoshiki S."/>
            <person name="Yoshihara R."/>
            <person name="Yukawa K."/>
            <person name="Zhong H."/>
            <person name="Yano M."/>
            <person name="Yuan Q."/>
            <person name="Ouyang S."/>
            <person name="Liu J."/>
            <person name="Jones K.M."/>
            <person name="Gansberger K."/>
            <person name="Moffat K."/>
            <person name="Hill J."/>
            <person name="Bera J."/>
            <person name="Fadrosh D."/>
            <person name="Jin S."/>
            <person name="Johri S."/>
            <person name="Kim M."/>
            <person name="Overton L."/>
            <person name="Reardon M."/>
            <person name="Tsitrin T."/>
            <person name="Vuong H."/>
            <person name="Weaver B."/>
            <person name="Ciecko A."/>
            <person name="Tallon L."/>
            <person name="Jackson J."/>
            <person name="Pai G."/>
            <person name="Aken S.V."/>
            <person name="Utterback T."/>
            <person name="Reidmuller S."/>
            <person name="Feldblyum T."/>
            <person name="Hsiao J."/>
            <person name="Zismann V."/>
            <person name="Iobst S."/>
            <person name="de Vazeille A.R."/>
            <person name="Buell C.R."/>
            <person name="Ying K."/>
            <person name="Li Y."/>
            <person name="Lu T."/>
            <person name="Huang Y."/>
            <person name="Zhao Q."/>
            <person name="Feng Q."/>
            <person name="Zhang L."/>
            <person name="Zhu J."/>
            <person name="Weng Q."/>
            <person name="Mu J."/>
            <person name="Lu Y."/>
            <person name="Fan D."/>
            <person name="Liu Y."/>
            <person name="Guan J."/>
            <person name="Zhang Y."/>
            <person name="Yu S."/>
            <person name="Liu X."/>
            <person name="Zhang Y."/>
            <person name="Hong G."/>
            <person name="Han B."/>
            <person name="Choisne N."/>
            <person name="Demange N."/>
            <person name="Orjeda G."/>
            <person name="Samain S."/>
            <person name="Cattolico L."/>
            <person name="Pelletier E."/>
            <person name="Couloux A."/>
            <person name="Segurens B."/>
            <person name="Wincker P."/>
            <person name="D'Hont A."/>
            <person name="Scarpelli C."/>
            <person name="Weissenbach J."/>
            <person name="Salanoubat M."/>
            <person name="Quetier F."/>
            <person name="Yu Y."/>
            <person name="Kim H.R."/>
            <person name="Rambo T."/>
            <person name="Currie J."/>
            <person name="Collura K."/>
            <person name="Luo M."/>
            <person name="Yang T."/>
            <person name="Ammiraju J.S.S."/>
            <person name="Engler F."/>
            <person name="Soderlund C."/>
            <person name="Wing R.A."/>
            <person name="Palmer L.E."/>
            <person name="de la Bastide M."/>
            <person name="Spiegel L."/>
            <person name="Nascimento L."/>
            <person name="Zutavern T."/>
            <person name="O'Shaughnessy A."/>
            <person name="Dike S."/>
            <person name="Dedhia N."/>
            <person name="Preston R."/>
            <person name="Balija V."/>
            <person name="McCombie W.R."/>
            <person name="Chow T."/>
            <person name="Chen H."/>
            <person name="Chung M."/>
            <person name="Chen C."/>
            <person name="Shaw J."/>
            <person name="Wu H."/>
            <person name="Hsiao K."/>
            <person name="Chao Y."/>
            <person name="Chu M."/>
            <person name="Cheng C."/>
            <person name="Hour A."/>
            <person name="Lee P."/>
            <person name="Lin S."/>
            <person name="Lin Y."/>
            <person name="Liou J."/>
            <person name="Liu S."/>
            <person name="Hsing Y."/>
            <person name="Raghuvanshi S."/>
            <person name="Mohanty A."/>
            <person name="Bharti A.K."/>
            <person name="Gaur A."/>
            <person name="Gupta V."/>
            <person name="Kumar D."/>
            <person name="Ravi V."/>
            <person name="Vij S."/>
            <person name="Kapur A."/>
            <person name="Khurana P."/>
            <person name="Khurana P."/>
            <person name="Khurana J.P."/>
            <person name="Tyagi A.K."/>
            <person name="Gaikwad K."/>
            <person name="Singh A."/>
            <person name="Dalal V."/>
            <person name="Srivastava S."/>
            <person name="Dixit A."/>
            <person name="Pal A.K."/>
            <person name="Ghazi I.A."/>
            <person name="Yadav M."/>
            <person name="Pandit A."/>
            <person name="Bhargava A."/>
            <person name="Sureshbabu K."/>
            <person name="Batra K."/>
            <person name="Sharma T.R."/>
            <person name="Mohapatra T."/>
            <person name="Singh N.K."/>
            <person name="Messing J."/>
            <person name="Nelson A.B."/>
            <person name="Fuks G."/>
            <person name="Kavchok S."/>
            <person name="Keizer G."/>
            <person name="Linton E."/>
            <person name="Llaca V."/>
            <person name="Song R."/>
            <person name="Tanyolac B."/>
            <person name="Young S."/>
            <person name="Ho-Il K."/>
            <person name="Hahn J.H."/>
            <person name="Sangsakoo G."/>
            <person name="Vanavichit A."/>
            <person name="de Mattos Luiz.A.T."/>
            <person name="Zimmer P.D."/>
            <person name="Malone G."/>
            <person name="Dellagostin O."/>
            <person name="de Oliveira A.C."/>
            <person name="Bevan M."/>
            <person name="Bancroft I."/>
            <person name="Minx P."/>
            <person name="Cordum H."/>
            <person name="Wilson R."/>
            <person name="Cheng Z."/>
            <person name="Jin W."/>
            <person name="Jiang J."/>
            <person name="Leong S.A."/>
            <person name="Iwama H."/>
            <person name="Gojobori T."/>
            <person name="Itoh T."/>
            <person name="Niimura Y."/>
            <person name="Fujii Y."/>
            <person name="Habara T."/>
            <person name="Sakai H."/>
            <person name="Sato Y."/>
            <person name="Wilson G."/>
            <person name="Kumar K."/>
            <person name="McCouch S."/>
            <person name="Juretic N."/>
            <person name="Hoen D."/>
            <person name="Wright S."/>
            <person name="Bruskiewich R."/>
            <person name="Bureau T."/>
            <person name="Miyao A."/>
            <person name="Hirochika H."/>
            <person name="Nishikawa T."/>
            <person name="Kadowaki K."/>
            <person name="Sugiura M."/>
            <person name="Burr B."/>
            <person name="Sasaki T."/>
        </authorList>
    </citation>
    <scope>NUCLEOTIDE SEQUENCE [LARGE SCALE GENOMIC DNA]</scope>
    <source>
        <strain evidence="4">cv. Nipponbare</strain>
    </source>
</reference>
<dbReference type="Proteomes" id="UP000000763">
    <property type="component" value="Chromosome 1"/>
</dbReference>
<reference evidence="3" key="7">
    <citation type="submission" date="2012-08" db="EMBL/GenBank/DDBJ databases">
        <title>Oryza sativa nipponbare(GA3) genomic DNA, chromosome 1.</title>
        <authorList>
            <consortium name="IRGSP(International Rice Genome Sequencing Project)"/>
        </authorList>
    </citation>
    <scope>NUCLEOTIDE SEQUENCE</scope>
</reference>
<feature type="compositionally biased region" description="Basic and acidic residues" evidence="1">
    <location>
        <begin position="1"/>
        <end position="20"/>
    </location>
</feature>
<dbReference type="KEGG" id="osa:4324910"/>
<feature type="region of interest" description="Disordered" evidence="1">
    <location>
        <begin position="242"/>
        <end position="265"/>
    </location>
</feature>
<name>A0A0P0VBK0_ORYSJ</name>
<proteinExistence type="predicted"/>